<feature type="region of interest" description="Disordered" evidence="1">
    <location>
        <begin position="23"/>
        <end position="62"/>
    </location>
</feature>
<protein>
    <submittedName>
        <fullName evidence="3">Murein DD-endopeptidase MepM/ murein hydrolase activator NlpD</fullName>
    </submittedName>
</protein>
<dbReference type="GO" id="GO:0016787">
    <property type="term" value="F:hydrolase activity"/>
    <property type="evidence" value="ECO:0007669"/>
    <property type="project" value="UniProtKB-KW"/>
</dbReference>
<dbReference type="SUPFAM" id="SSF51261">
    <property type="entry name" value="Duplicated hybrid motif"/>
    <property type="match status" value="1"/>
</dbReference>
<dbReference type="Pfam" id="PF01551">
    <property type="entry name" value="Peptidase_M23"/>
    <property type="match status" value="1"/>
</dbReference>
<organism evidence="3 4">
    <name type="scientific">Arcanobacterium wilhelmae</name>
    <dbReference type="NCBI Taxonomy" id="1803177"/>
    <lineage>
        <taxon>Bacteria</taxon>
        <taxon>Bacillati</taxon>
        <taxon>Actinomycetota</taxon>
        <taxon>Actinomycetes</taxon>
        <taxon>Actinomycetales</taxon>
        <taxon>Actinomycetaceae</taxon>
        <taxon>Arcanobacterium</taxon>
    </lineage>
</organism>
<gene>
    <name evidence="3" type="ORF">J2S49_000595</name>
</gene>
<dbReference type="PANTHER" id="PTHR21666">
    <property type="entry name" value="PEPTIDASE-RELATED"/>
    <property type="match status" value="1"/>
</dbReference>
<dbReference type="InterPro" id="IPR016047">
    <property type="entry name" value="M23ase_b-sheet_dom"/>
</dbReference>
<feature type="compositionally biased region" description="Low complexity" evidence="1">
    <location>
        <begin position="25"/>
        <end position="40"/>
    </location>
</feature>
<evidence type="ECO:0000313" key="3">
    <source>
        <dbReference type="EMBL" id="MDP9800519.1"/>
    </source>
</evidence>
<sequence>MGENRTLPSRKELRLARLAAEKAAAENAVPVEEAPATEPKLSPARGADQAPSEPEPQAEPRITHELFGGMKLLGAVRRYSVKGMALTASAVFGISVMGGLLVSRVSTVAAATDSQSVLNTVATQTTATTPEELKAKAGAEEESRLRDVEQMLAVAPGEFCKISSGANSVASAFFDTKDALIYPLAVGQYRLTSNYGGRSDPFTGESSFHLGQDFAAPAGTPVYAVADGVVIHAGEGVQGRSSNLIVVQHERAGKKFTSWYVHMWDDGVLVKEGDKVKIGQQIAKVGSNGYSTGPHLHFEVHPGEGLETDTTNPLTFLRDNQARDIASLCF</sequence>
<name>A0ABT9N9X5_9ACTO</name>
<dbReference type="RefSeq" id="WP_278057891.1">
    <property type="nucleotide sequence ID" value="NZ_CP121247.1"/>
</dbReference>
<dbReference type="InterPro" id="IPR050570">
    <property type="entry name" value="Cell_wall_metabolism_enzyme"/>
</dbReference>
<evidence type="ECO:0000259" key="2">
    <source>
        <dbReference type="Pfam" id="PF01551"/>
    </source>
</evidence>
<keyword evidence="4" id="KW-1185">Reference proteome</keyword>
<accession>A0ABT9N9X5</accession>
<dbReference type="InterPro" id="IPR011055">
    <property type="entry name" value="Dup_hybrid_motif"/>
</dbReference>
<dbReference type="Gene3D" id="2.70.70.10">
    <property type="entry name" value="Glucose Permease (Domain IIA)"/>
    <property type="match status" value="1"/>
</dbReference>
<evidence type="ECO:0000256" key="1">
    <source>
        <dbReference type="SAM" id="MobiDB-lite"/>
    </source>
</evidence>
<feature type="domain" description="M23ase beta-sheet core" evidence="2">
    <location>
        <begin position="208"/>
        <end position="302"/>
    </location>
</feature>
<comment type="caution">
    <text evidence="3">The sequence shown here is derived from an EMBL/GenBank/DDBJ whole genome shotgun (WGS) entry which is preliminary data.</text>
</comment>
<dbReference type="EMBL" id="JAUSQW010000001">
    <property type="protein sequence ID" value="MDP9800519.1"/>
    <property type="molecule type" value="Genomic_DNA"/>
</dbReference>
<dbReference type="PANTHER" id="PTHR21666:SF270">
    <property type="entry name" value="MUREIN HYDROLASE ACTIVATOR ENVC"/>
    <property type="match status" value="1"/>
</dbReference>
<reference evidence="3 4" key="1">
    <citation type="submission" date="2023-07" db="EMBL/GenBank/DDBJ databases">
        <title>Sequencing the genomes of 1000 actinobacteria strains.</title>
        <authorList>
            <person name="Klenk H.-P."/>
        </authorList>
    </citation>
    <scope>NUCLEOTIDE SEQUENCE [LARGE SCALE GENOMIC DNA]</scope>
    <source>
        <strain evidence="3 4">DSM 102162</strain>
    </source>
</reference>
<proteinExistence type="predicted"/>
<keyword evidence="3" id="KW-0378">Hydrolase</keyword>
<dbReference type="Proteomes" id="UP001235966">
    <property type="component" value="Unassembled WGS sequence"/>
</dbReference>
<dbReference type="CDD" id="cd12797">
    <property type="entry name" value="M23_peptidase"/>
    <property type="match status" value="1"/>
</dbReference>
<evidence type="ECO:0000313" key="4">
    <source>
        <dbReference type="Proteomes" id="UP001235966"/>
    </source>
</evidence>